<feature type="transmembrane region" description="Helical" evidence="7">
    <location>
        <begin position="37"/>
        <end position="59"/>
    </location>
</feature>
<comment type="caution">
    <text evidence="8">The sequence shown here is derived from an EMBL/GenBank/DDBJ whole genome shotgun (WGS) entry which is preliminary data.</text>
</comment>
<feature type="transmembrane region" description="Helical" evidence="7">
    <location>
        <begin position="221"/>
        <end position="239"/>
    </location>
</feature>
<evidence type="ECO:0000313" key="8">
    <source>
        <dbReference type="EMBL" id="OIQ87356.1"/>
    </source>
</evidence>
<dbReference type="GO" id="GO:0005886">
    <property type="term" value="C:plasma membrane"/>
    <property type="evidence" value="ECO:0007669"/>
    <property type="project" value="UniProtKB-SubCell"/>
</dbReference>
<comment type="subcellular location">
    <subcellularLocation>
        <location evidence="1">Cell membrane</location>
        <topology evidence="1">Multi-pass membrane protein</topology>
    </subcellularLocation>
</comment>
<keyword evidence="6 7" id="KW-0472">Membrane</keyword>
<feature type="transmembrane region" description="Helical" evidence="7">
    <location>
        <begin position="71"/>
        <end position="91"/>
    </location>
</feature>
<evidence type="ECO:0000256" key="5">
    <source>
        <dbReference type="ARBA" id="ARBA00022989"/>
    </source>
</evidence>
<sequence>MLSAAFAGAMVMATIGGVVRGVTGFGGAMVMTPTLSLLLGPIPAVLSALLLETFAAAPMLPAAARLAHWRVIAPICVAACITVPLGGYLLVTIEPQLMRRAIAATVVMFSLLMLAGFRYVGRQRLGTSIALGATSGVLVGATSVGAPPVILYLLSGPDSLVVTRANLTLFVAIISFGTLTMLFSRGLLDSHNMLIALLLSPPYYFGIWLGGQLFGRISERVFRRWTLLFLVLVSGVVLVI</sequence>
<evidence type="ECO:0000256" key="7">
    <source>
        <dbReference type="SAM" id="Phobius"/>
    </source>
</evidence>
<proteinExistence type="predicted"/>
<evidence type="ECO:0000256" key="4">
    <source>
        <dbReference type="ARBA" id="ARBA00022692"/>
    </source>
</evidence>
<name>A0A1J5R5R2_9ZZZZ</name>
<evidence type="ECO:0000256" key="6">
    <source>
        <dbReference type="ARBA" id="ARBA00023136"/>
    </source>
</evidence>
<dbReference type="EMBL" id="MLJW01000426">
    <property type="protein sequence ID" value="OIQ87356.1"/>
    <property type="molecule type" value="Genomic_DNA"/>
</dbReference>
<keyword evidence="4 7" id="KW-0812">Transmembrane</keyword>
<protein>
    <submittedName>
        <fullName evidence="8">Sulfite exporter TauE/SafE</fullName>
    </submittedName>
</protein>
<feature type="transmembrane region" description="Helical" evidence="7">
    <location>
        <begin position="165"/>
        <end position="183"/>
    </location>
</feature>
<feature type="transmembrane region" description="Helical" evidence="7">
    <location>
        <begin position="97"/>
        <end position="117"/>
    </location>
</feature>
<dbReference type="PANTHER" id="PTHR30269">
    <property type="entry name" value="TRANSMEMBRANE PROTEIN YFCA"/>
    <property type="match status" value="1"/>
</dbReference>
<keyword evidence="2" id="KW-0813">Transport</keyword>
<evidence type="ECO:0000256" key="2">
    <source>
        <dbReference type="ARBA" id="ARBA00022448"/>
    </source>
</evidence>
<organism evidence="8">
    <name type="scientific">mine drainage metagenome</name>
    <dbReference type="NCBI Taxonomy" id="410659"/>
    <lineage>
        <taxon>unclassified sequences</taxon>
        <taxon>metagenomes</taxon>
        <taxon>ecological metagenomes</taxon>
    </lineage>
</organism>
<dbReference type="PANTHER" id="PTHR30269:SF37">
    <property type="entry name" value="MEMBRANE TRANSPORTER PROTEIN"/>
    <property type="match status" value="1"/>
</dbReference>
<feature type="transmembrane region" description="Helical" evidence="7">
    <location>
        <begin position="195"/>
        <end position="215"/>
    </location>
</feature>
<keyword evidence="5 7" id="KW-1133">Transmembrane helix</keyword>
<reference evidence="8" key="1">
    <citation type="submission" date="2016-10" db="EMBL/GenBank/DDBJ databases">
        <title>Sequence of Gallionella enrichment culture.</title>
        <authorList>
            <person name="Poehlein A."/>
            <person name="Muehling M."/>
            <person name="Daniel R."/>
        </authorList>
    </citation>
    <scope>NUCLEOTIDE SEQUENCE</scope>
</reference>
<accession>A0A1J5R5R2</accession>
<dbReference type="InterPro" id="IPR052017">
    <property type="entry name" value="TSUP"/>
</dbReference>
<evidence type="ECO:0000256" key="1">
    <source>
        <dbReference type="ARBA" id="ARBA00004651"/>
    </source>
</evidence>
<feature type="transmembrane region" description="Helical" evidence="7">
    <location>
        <begin position="129"/>
        <end position="153"/>
    </location>
</feature>
<keyword evidence="3" id="KW-1003">Cell membrane</keyword>
<evidence type="ECO:0000256" key="3">
    <source>
        <dbReference type="ARBA" id="ARBA00022475"/>
    </source>
</evidence>
<dbReference type="AlphaFoldDB" id="A0A1J5R5R2"/>
<dbReference type="InterPro" id="IPR002781">
    <property type="entry name" value="TM_pro_TauE-like"/>
</dbReference>
<gene>
    <name evidence="8" type="ORF">GALL_307750</name>
</gene>
<dbReference type="Pfam" id="PF01925">
    <property type="entry name" value="TauE"/>
    <property type="match status" value="1"/>
</dbReference>